<name>A0A316ZC96_9BASI</name>
<organism evidence="2 3">
    <name type="scientific">Tilletiopsis washingtonensis</name>
    <dbReference type="NCBI Taxonomy" id="58919"/>
    <lineage>
        <taxon>Eukaryota</taxon>
        <taxon>Fungi</taxon>
        <taxon>Dikarya</taxon>
        <taxon>Basidiomycota</taxon>
        <taxon>Ustilaginomycotina</taxon>
        <taxon>Exobasidiomycetes</taxon>
        <taxon>Entylomatales</taxon>
        <taxon>Entylomatales incertae sedis</taxon>
        <taxon>Tilletiopsis</taxon>
    </lineage>
</organism>
<feature type="compositionally biased region" description="Polar residues" evidence="1">
    <location>
        <begin position="328"/>
        <end position="346"/>
    </location>
</feature>
<feature type="compositionally biased region" description="Low complexity" evidence="1">
    <location>
        <begin position="436"/>
        <end position="462"/>
    </location>
</feature>
<dbReference type="Proteomes" id="UP000245946">
    <property type="component" value="Unassembled WGS sequence"/>
</dbReference>
<proteinExistence type="predicted"/>
<feature type="compositionally biased region" description="Polar residues" evidence="1">
    <location>
        <begin position="716"/>
        <end position="741"/>
    </location>
</feature>
<feature type="region of interest" description="Disordered" evidence="1">
    <location>
        <begin position="695"/>
        <end position="741"/>
    </location>
</feature>
<dbReference type="AlphaFoldDB" id="A0A316ZC96"/>
<feature type="region of interest" description="Disordered" evidence="1">
    <location>
        <begin position="107"/>
        <end position="182"/>
    </location>
</feature>
<feature type="region of interest" description="Disordered" evidence="1">
    <location>
        <begin position="292"/>
        <end position="346"/>
    </location>
</feature>
<feature type="region of interest" description="Disordered" evidence="1">
    <location>
        <begin position="409"/>
        <end position="560"/>
    </location>
</feature>
<feature type="compositionally biased region" description="Basic and acidic residues" evidence="1">
    <location>
        <begin position="492"/>
        <end position="513"/>
    </location>
</feature>
<feature type="compositionally biased region" description="Basic and acidic residues" evidence="1">
    <location>
        <begin position="162"/>
        <end position="175"/>
    </location>
</feature>
<feature type="compositionally biased region" description="Polar residues" evidence="1">
    <location>
        <begin position="422"/>
        <end position="433"/>
    </location>
</feature>
<gene>
    <name evidence="2" type="ORF">FA09DRAFT_337888</name>
</gene>
<evidence type="ECO:0000256" key="1">
    <source>
        <dbReference type="SAM" id="MobiDB-lite"/>
    </source>
</evidence>
<evidence type="ECO:0000313" key="2">
    <source>
        <dbReference type="EMBL" id="PWN99171.1"/>
    </source>
</evidence>
<dbReference type="GeneID" id="37271587"/>
<feature type="compositionally biased region" description="Low complexity" evidence="1">
    <location>
        <begin position="529"/>
        <end position="542"/>
    </location>
</feature>
<evidence type="ECO:0000313" key="3">
    <source>
        <dbReference type="Proteomes" id="UP000245946"/>
    </source>
</evidence>
<feature type="compositionally biased region" description="Polar residues" evidence="1">
    <location>
        <begin position="548"/>
        <end position="560"/>
    </location>
</feature>
<reference evidence="2 3" key="1">
    <citation type="journal article" date="2018" name="Mol. Biol. Evol.">
        <title>Broad Genomic Sampling Reveals a Smut Pathogenic Ancestry of the Fungal Clade Ustilaginomycotina.</title>
        <authorList>
            <person name="Kijpornyongpan T."/>
            <person name="Mondo S.J."/>
            <person name="Barry K."/>
            <person name="Sandor L."/>
            <person name="Lee J."/>
            <person name="Lipzen A."/>
            <person name="Pangilinan J."/>
            <person name="LaButti K."/>
            <person name="Hainaut M."/>
            <person name="Henrissat B."/>
            <person name="Grigoriev I.V."/>
            <person name="Spatafora J.W."/>
            <person name="Aime M.C."/>
        </authorList>
    </citation>
    <scope>NUCLEOTIDE SEQUENCE [LARGE SCALE GENOMIC DNA]</scope>
    <source>
        <strain evidence="2 3">MCA 4186</strain>
    </source>
</reference>
<accession>A0A316ZC96</accession>
<keyword evidence="3" id="KW-1185">Reference proteome</keyword>
<dbReference type="EMBL" id="KZ819289">
    <property type="protein sequence ID" value="PWN99171.1"/>
    <property type="molecule type" value="Genomic_DNA"/>
</dbReference>
<sequence>MSVGDTPEARPTIASRRRKPLASLSALLPESLASRSQRLAHAFPLASPPVVSPAPSSSKSLFALPAALQSLSPRASTSTPREPIDEEDFITDIYDARTLSSSFAVLASSAGGSGSHERDMSQSVPSTALPRSPLSGSERELEEAAARPMTASQRFRFRKRKLVSDSRRVAQEQESRAAAQREAVPRSFASTLAFWRKRGEPSETCTSPPLSGYLERTPSPTTALGLDLTPEALAAVAAASTSSPVAYISHSESAQMERADAAAQAVYEQDEAALRGLGVTLAEGHAACVLETTHSPDSSDDDGIMSMPLSTSLPASPPRAGHRKRASESSILNMSPRRSNGASTATGTLEAEASIAISLVEAFCSTTPVLPSSNEQHTIRARTATRPQLQQALSATPEYTAEPLSIEVPRSASGTNGIGHSPQHTGSRQSPISSFRRASSRLSISPSDSRASSTSISPASRFSFRRISLGSSQQRHSPGPSPTSRKSGKALAAEEHAAEQAFERGETHEEVGARRGPRRSRPTSLSLGAEARLAADQAAARAPPRESLPTNVAQGPRSSLSSLVPWSAHYSGPVSPSTEGSVARAAAFHSVSSPGYEFPTSAPYSPIPELSSSPGLDEHLDAASPDMSAPDFLFASQALLQQHDVLQTNAQIVSAGSPNGTRRGSAWSIMLPHSAAGSCDTSVELPADETGDADAAGLARLPDTPELPIARRYSTKRTSLPATDAASASSRPALQRASTAW</sequence>
<dbReference type="RefSeq" id="XP_025599450.1">
    <property type="nucleotide sequence ID" value="XM_025744043.1"/>
</dbReference>
<protein>
    <submittedName>
        <fullName evidence="2">Uncharacterized protein</fullName>
    </submittedName>
</protein>